<organism evidence="2">
    <name type="scientific">bioreactor metagenome</name>
    <dbReference type="NCBI Taxonomy" id="1076179"/>
    <lineage>
        <taxon>unclassified sequences</taxon>
        <taxon>metagenomes</taxon>
        <taxon>ecological metagenomes</taxon>
    </lineage>
</organism>
<accession>A0A645B296</accession>
<keyword evidence="1" id="KW-0472">Membrane</keyword>
<evidence type="ECO:0000313" key="2">
    <source>
        <dbReference type="EMBL" id="MPM59570.1"/>
    </source>
</evidence>
<sequence>MAPELLAVNASSASAAADLRPIQRKLMPPPAWGSKVVFRFAIGCVPSLHVGGMLFLFLLDFCSEWYNHDREKQDST</sequence>
<reference evidence="2" key="1">
    <citation type="submission" date="2019-08" db="EMBL/GenBank/DDBJ databases">
        <authorList>
            <person name="Kucharzyk K."/>
            <person name="Murdoch R.W."/>
            <person name="Higgins S."/>
            <person name="Loffler F."/>
        </authorList>
    </citation>
    <scope>NUCLEOTIDE SEQUENCE</scope>
</reference>
<gene>
    <name evidence="2" type="ORF">SDC9_106414</name>
</gene>
<comment type="caution">
    <text evidence="2">The sequence shown here is derived from an EMBL/GenBank/DDBJ whole genome shotgun (WGS) entry which is preliminary data.</text>
</comment>
<dbReference type="EMBL" id="VSSQ01017357">
    <property type="protein sequence ID" value="MPM59570.1"/>
    <property type="molecule type" value="Genomic_DNA"/>
</dbReference>
<name>A0A645B296_9ZZZZ</name>
<protein>
    <submittedName>
        <fullName evidence="2">Uncharacterized protein</fullName>
    </submittedName>
</protein>
<keyword evidence="1" id="KW-1133">Transmembrane helix</keyword>
<feature type="transmembrane region" description="Helical" evidence="1">
    <location>
        <begin position="36"/>
        <end position="62"/>
    </location>
</feature>
<evidence type="ECO:0000256" key="1">
    <source>
        <dbReference type="SAM" id="Phobius"/>
    </source>
</evidence>
<dbReference type="AlphaFoldDB" id="A0A645B296"/>
<proteinExistence type="predicted"/>
<keyword evidence="1" id="KW-0812">Transmembrane</keyword>